<dbReference type="Pfam" id="PF13505">
    <property type="entry name" value="OMP_b-brl"/>
    <property type="match status" value="1"/>
</dbReference>
<dbReference type="InterPro" id="IPR011250">
    <property type="entry name" value="OMP/PagP_B-barrel"/>
</dbReference>
<dbReference type="SUPFAM" id="SSF56925">
    <property type="entry name" value="OMPA-like"/>
    <property type="match status" value="1"/>
</dbReference>
<keyword evidence="1 2" id="KW-0732">Signal</keyword>
<accession>A0A437QZV3</accession>
<name>A0A437QZV3_9GAMM</name>
<comment type="caution">
    <text evidence="4">The sequence shown here is derived from an EMBL/GenBank/DDBJ whole genome shotgun (WGS) entry which is preliminary data.</text>
</comment>
<dbReference type="Proteomes" id="UP000283077">
    <property type="component" value="Unassembled WGS sequence"/>
</dbReference>
<evidence type="ECO:0000313" key="5">
    <source>
        <dbReference type="Proteomes" id="UP000283077"/>
    </source>
</evidence>
<evidence type="ECO:0000256" key="1">
    <source>
        <dbReference type="ARBA" id="ARBA00022729"/>
    </source>
</evidence>
<dbReference type="AlphaFoldDB" id="A0A437QZV3"/>
<reference evidence="4 5" key="1">
    <citation type="submission" date="2019-01" db="EMBL/GenBank/DDBJ databases">
        <authorList>
            <person name="Chen W.-M."/>
        </authorList>
    </citation>
    <scope>NUCLEOTIDE SEQUENCE [LARGE SCALE GENOMIC DNA]</scope>
    <source>
        <strain evidence="4 5">KYPC3</strain>
    </source>
</reference>
<gene>
    <name evidence="4" type="ORF">EOE67_07280</name>
</gene>
<dbReference type="Gene3D" id="2.40.160.20">
    <property type="match status" value="1"/>
</dbReference>
<dbReference type="InterPro" id="IPR027385">
    <property type="entry name" value="Beta-barrel_OMP"/>
</dbReference>
<protein>
    <recommendedName>
        <fullName evidence="3">Outer membrane protein beta-barrel domain-containing protein</fullName>
    </recommendedName>
</protein>
<dbReference type="EMBL" id="SACS01000006">
    <property type="protein sequence ID" value="RVU40048.1"/>
    <property type="molecule type" value="Genomic_DNA"/>
</dbReference>
<feature type="domain" description="Outer membrane protein beta-barrel" evidence="3">
    <location>
        <begin position="9"/>
        <end position="216"/>
    </location>
</feature>
<sequence>MKVLYPLTLISALALPTYIQADEAIDNTGFAVLVDVGVADIAVDAEGGYQEESDTTTSPALGLSYQFNDNMSVVAHYTNYGTAELFSTTTYINSTVVDVTVESKTTAFSVVGQYMVPLASESWSIGARLGLISWDTEFGVKAVTSQASAKNKFGDDSGTTITGGILAEYALSEQLSFTLSADWFVNKIDNSVEFTDDGADLDMQYGRYAMGLKYAF</sequence>
<evidence type="ECO:0000313" key="4">
    <source>
        <dbReference type="EMBL" id="RVU40048.1"/>
    </source>
</evidence>
<feature type="chain" id="PRO_5019518259" description="Outer membrane protein beta-barrel domain-containing protein" evidence="2">
    <location>
        <begin position="22"/>
        <end position="216"/>
    </location>
</feature>
<organism evidence="4 5">
    <name type="scientific">Rheinheimera riviphila</name>
    <dbReference type="NCBI Taxonomy" id="1834037"/>
    <lineage>
        <taxon>Bacteria</taxon>
        <taxon>Pseudomonadati</taxon>
        <taxon>Pseudomonadota</taxon>
        <taxon>Gammaproteobacteria</taxon>
        <taxon>Chromatiales</taxon>
        <taxon>Chromatiaceae</taxon>
        <taxon>Rheinheimera</taxon>
    </lineage>
</organism>
<feature type="signal peptide" evidence="2">
    <location>
        <begin position="1"/>
        <end position="21"/>
    </location>
</feature>
<keyword evidence="5" id="KW-1185">Reference proteome</keyword>
<dbReference type="RefSeq" id="WP_127698381.1">
    <property type="nucleotide sequence ID" value="NZ_SACS01000006.1"/>
</dbReference>
<evidence type="ECO:0000259" key="3">
    <source>
        <dbReference type="Pfam" id="PF13505"/>
    </source>
</evidence>
<proteinExistence type="predicted"/>
<evidence type="ECO:0000256" key="2">
    <source>
        <dbReference type="SAM" id="SignalP"/>
    </source>
</evidence>